<dbReference type="AlphaFoldDB" id="A0A7X2Z088"/>
<protein>
    <recommendedName>
        <fullName evidence="4">Copper amine oxidase-like N-terminal domain-containing protein</fullName>
    </recommendedName>
</protein>
<proteinExistence type="predicted"/>
<accession>A0A7X2Z088</accession>
<dbReference type="RefSeq" id="WP_155610572.1">
    <property type="nucleotide sequence ID" value="NZ_WNZW01000002.1"/>
</dbReference>
<comment type="caution">
    <text evidence="2">The sequence shown here is derived from an EMBL/GenBank/DDBJ whole genome shotgun (WGS) entry which is preliminary data.</text>
</comment>
<name>A0A7X2Z088_9BACL</name>
<keyword evidence="1" id="KW-0732">Signal</keyword>
<evidence type="ECO:0000313" key="2">
    <source>
        <dbReference type="EMBL" id="MUG45216.1"/>
    </source>
</evidence>
<feature type="chain" id="PRO_5031329423" description="Copper amine oxidase-like N-terminal domain-containing protein" evidence="1">
    <location>
        <begin position="25"/>
        <end position="507"/>
    </location>
</feature>
<sequence length="507" mass="56417">MKLRVKVLLMVIASILLLTPIASAVDSSHAAAKEEAVKHIDPYRFLVYDQAGNPLKGSMLQSDGVWYAPLSFIAERLGGKVEYLDNGSQARILMPGKQEIQTAAARAFAVASDQSILAITGQKSASGHPVTPIGGQRGEFYVPYDFFSTALDIPIQVTEEGTHKVVTIGDVPKAANTIDTSKLVSLESKAVVRVNGVELPRQGSVYEVDGILYVPIATPVWEMGGKMEQGYTVEDIRNWDSSLSRFRLANEQVIESRLNDSVIKVSGKPTAIYTAQKKAEDGQPISAPVLQINNNMYVPYDFYQSISKYPVEVRKEAQKQIIYVGKIPASKPAYDLPYKPPYGWMPPKIKSKATNDMNKNLKILQEELYFHQMFFIPYGNPSGQRAESYAIRVNTGTKPAVLASIYFKYWSGGEDDPESDKIPYVARELFKFFLPNKGENLFKILDDGYNGQDVSQYVDKVFTLDGRSILIREYKRTLTMAGGVEVFIGKPGMRFDKNLNTINTTKK</sequence>
<feature type="signal peptide" evidence="1">
    <location>
        <begin position="1"/>
        <end position="24"/>
    </location>
</feature>
<dbReference type="OrthoDB" id="2678541at2"/>
<organism evidence="2 3">
    <name type="scientific">Paenibacillus woosongensis</name>
    <dbReference type="NCBI Taxonomy" id="307580"/>
    <lineage>
        <taxon>Bacteria</taxon>
        <taxon>Bacillati</taxon>
        <taxon>Bacillota</taxon>
        <taxon>Bacilli</taxon>
        <taxon>Bacillales</taxon>
        <taxon>Paenibacillaceae</taxon>
        <taxon>Paenibacillus</taxon>
    </lineage>
</organism>
<evidence type="ECO:0008006" key="4">
    <source>
        <dbReference type="Google" id="ProtNLM"/>
    </source>
</evidence>
<evidence type="ECO:0000256" key="1">
    <source>
        <dbReference type="SAM" id="SignalP"/>
    </source>
</evidence>
<dbReference type="Proteomes" id="UP000447876">
    <property type="component" value="Unassembled WGS sequence"/>
</dbReference>
<gene>
    <name evidence="2" type="ORF">GNP95_09420</name>
</gene>
<evidence type="ECO:0000313" key="3">
    <source>
        <dbReference type="Proteomes" id="UP000447876"/>
    </source>
</evidence>
<reference evidence="2 3" key="1">
    <citation type="submission" date="2019-11" db="EMBL/GenBank/DDBJ databases">
        <title>Draft genome sequences of five Paenibacillus species of dairy origin.</title>
        <authorList>
            <person name="Olajide A.M."/>
            <person name="Chen S."/>
            <person name="Lapointe G."/>
        </authorList>
    </citation>
    <scope>NUCLEOTIDE SEQUENCE [LARGE SCALE GENOMIC DNA]</scope>
    <source>
        <strain evidence="2 3">12CR55</strain>
    </source>
</reference>
<dbReference type="EMBL" id="WNZW01000002">
    <property type="protein sequence ID" value="MUG45216.1"/>
    <property type="molecule type" value="Genomic_DNA"/>
</dbReference>